<feature type="chain" id="PRO_5014386129" evidence="1">
    <location>
        <begin position="19"/>
        <end position="162"/>
    </location>
</feature>
<protein>
    <submittedName>
        <fullName evidence="2">Uncharacterized protein</fullName>
    </submittedName>
</protein>
<dbReference type="AlphaFoldDB" id="A0A2K3V172"/>
<proteinExistence type="predicted"/>
<dbReference type="Proteomes" id="UP000236379">
    <property type="component" value="Unassembled WGS sequence"/>
</dbReference>
<comment type="caution">
    <text evidence="2">The sequence shown here is derived from an EMBL/GenBank/DDBJ whole genome shotgun (WGS) entry which is preliminary data.</text>
</comment>
<dbReference type="OrthoDB" id="71340at2"/>
<evidence type="ECO:0000256" key="1">
    <source>
        <dbReference type="SAM" id="SignalP"/>
    </source>
</evidence>
<sequence>MRPHFLVPALALLGSASAADYSKTLWSYVTGSVKATPLMESRVMGQIVIKIWAMPPGLPVEGIEVIYMPKVNQAHWAVKVTNPQVKANVMLGAQQLTFVKIMTDPKRTDQKMNVFRVGDGMFRNMYLAEGTLTDRSGTSARLLMLLTPQMLDRDTSPLELLK</sequence>
<dbReference type="EMBL" id="PPPD01000001">
    <property type="protein sequence ID" value="PNY82535.1"/>
    <property type="molecule type" value="Genomic_DNA"/>
</dbReference>
<organism evidence="2 3">
    <name type="scientific">Deinococcus koreensis</name>
    <dbReference type="NCBI Taxonomy" id="2054903"/>
    <lineage>
        <taxon>Bacteria</taxon>
        <taxon>Thermotogati</taxon>
        <taxon>Deinococcota</taxon>
        <taxon>Deinococci</taxon>
        <taxon>Deinococcales</taxon>
        <taxon>Deinococcaceae</taxon>
        <taxon>Deinococcus</taxon>
    </lineage>
</organism>
<evidence type="ECO:0000313" key="2">
    <source>
        <dbReference type="EMBL" id="PNY82535.1"/>
    </source>
</evidence>
<feature type="signal peptide" evidence="1">
    <location>
        <begin position="1"/>
        <end position="18"/>
    </location>
</feature>
<name>A0A2K3V172_9DEIO</name>
<keyword evidence="3" id="KW-1185">Reference proteome</keyword>
<accession>A0A2K3V172</accession>
<gene>
    <name evidence="2" type="ORF">CVO96_15315</name>
</gene>
<dbReference type="RefSeq" id="WP_103312967.1">
    <property type="nucleotide sequence ID" value="NZ_PPPD01000001.1"/>
</dbReference>
<keyword evidence="1" id="KW-0732">Signal</keyword>
<reference evidence="2 3" key="1">
    <citation type="submission" date="2018-01" db="EMBL/GenBank/DDBJ databases">
        <title>Deinococcus koreensis sp. nov., a radiation-resistant bacterium isolated from river water.</title>
        <authorList>
            <person name="Choi A."/>
        </authorList>
    </citation>
    <scope>NUCLEOTIDE SEQUENCE [LARGE SCALE GENOMIC DNA]</scope>
    <source>
        <strain evidence="2 3">SJW1-2</strain>
    </source>
</reference>
<evidence type="ECO:0000313" key="3">
    <source>
        <dbReference type="Proteomes" id="UP000236379"/>
    </source>
</evidence>